<feature type="compositionally biased region" description="Basic and acidic residues" evidence="5">
    <location>
        <begin position="562"/>
        <end position="582"/>
    </location>
</feature>
<dbReference type="InterPro" id="IPR034870">
    <property type="entry name" value="TET_fam"/>
</dbReference>
<evidence type="ECO:0000313" key="7">
    <source>
        <dbReference type="EMBL" id="CAK0876193.1"/>
    </source>
</evidence>
<name>A0ABN9VV35_9DINO</name>
<sequence length="582" mass="60580">MMGAGSPRSFSLSLMLVPYAEAPWPHKPEQEGVPQELVTSATDGTGPDQDATLPASVAWLLLANFASAAMSVERCAECLCDGVEELRGAPLEDCVGGALARVQLDNIAQAREALAVAAAAHLVRGALLSCDDQGPRAEIDESNASHFFEQGFTEAHIRHWWSLLHCVTLYENGRVINAPERRGSGGDEKRIYRRDMIAGGAARARARLAVSVAGLSVLKAAVWSGVARSAVFGKAGGPAQAGWSGGSHYAAASQGGPQNGGRPGDWHCGTEGCKNNSVNLVYGSKANCPLCGGEKPDVPVQPKPRWAADSRWATDAAVSVAPSPEAAAASEEKAVALETAEAQLRAAGLDSEADKLAQQAAEHRAAAATLESAAVQAAAAEEKAAALEASAAQLHAAGLVAEASQLQQQAAEHRRPHVVPPARGRPAWSGGVPPPPAAPHPGFAGAYGRGRGDAHHWPPPPHGGKGHGKGKDGKGGGHPGDWHCANPECKNYQDNVVFASKQACPICGTPKPMIGVGYPNKRSENDWQCPNTTCKNHTNFVYGSKPACTICGMPNPNLEGGAAERDHSRTPRGDHGEPHTVH</sequence>
<feature type="region of interest" description="Disordered" evidence="5">
    <location>
        <begin position="243"/>
        <end position="263"/>
    </location>
</feature>
<feature type="coiled-coil region" evidence="4">
    <location>
        <begin position="353"/>
        <end position="397"/>
    </location>
</feature>
<keyword evidence="2" id="KW-0694">RNA-binding</keyword>
<feature type="region of interest" description="Disordered" evidence="5">
    <location>
        <begin position="405"/>
        <end position="479"/>
    </location>
</feature>
<evidence type="ECO:0008006" key="9">
    <source>
        <dbReference type="Google" id="ProtNLM"/>
    </source>
</evidence>
<organism evidence="7 8">
    <name type="scientific">Prorocentrum cordatum</name>
    <dbReference type="NCBI Taxonomy" id="2364126"/>
    <lineage>
        <taxon>Eukaryota</taxon>
        <taxon>Sar</taxon>
        <taxon>Alveolata</taxon>
        <taxon>Dinophyceae</taxon>
        <taxon>Prorocentrales</taxon>
        <taxon>Prorocentraceae</taxon>
        <taxon>Prorocentrum</taxon>
    </lineage>
</organism>
<feature type="signal peptide" evidence="6">
    <location>
        <begin position="1"/>
        <end position="22"/>
    </location>
</feature>
<reference evidence="7" key="1">
    <citation type="submission" date="2023-10" db="EMBL/GenBank/DDBJ databases">
        <authorList>
            <person name="Chen Y."/>
            <person name="Shah S."/>
            <person name="Dougan E. K."/>
            <person name="Thang M."/>
            <person name="Chan C."/>
        </authorList>
    </citation>
    <scope>NUCLEOTIDE SEQUENCE [LARGE SCALE GENOMIC DNA]</scope>
</reference>
<gene>
    <name evidence="7" type="ORF">PCOR1329_LOCUS60646</name>
</gene>
<evidence type="ECO:0000256" key="6">
    <source>
        <dbReference type="SAM" id="SignalP"/>
    </source>
</evidence>
<proteinExistence type="predicted"/>
<evidence type="ECO:0000256" key="2">
    <source>
        <dbReference type="ARBA" id="ARBA00022884"/>
    </source>
</evidence>
<feature type="region of interest" description="Disordered" evidence="5">
    <location>
        <begin position="559"/>
        <end position="582"/>
    </location>
</feature>
<dbReference type="Proteomes" id="UP001189429">
    <property type="component" value="Unassembled WGS sequence"/>
</dbReference>
<comment type="subcellular location">
    <subcellularLocation>
        <location evidence="1">Nucleus</location>
    </subcellularLocation>
</comment>
<accession>A0ABN9VV35</accession>
<evidence type="ECO:0000313" key="8">
    <source>
        <dbReference type="Proteomes" id="UP001189429"/>
    </source>
</evidence>
<dbReference type="Gene3D" id="4.10.1060.10">
    <property type="entry name" value="Zinc finger, RanBP2-type"/>
    <property type="match status" value="1"/>
</dbReference>
<dbReference type="PANTHER" id="PTHR23238">
    <property type="entry name" value="RNA BINDING PROTEIN"/>
    <property type="match status" value="1"/>
</dbReference>
<keyword evidence="6" id="KW-0732">Signal</keyword>
<dbReference type="SUPFAM" id="SSF90209">
    <property type="entry name" value="Ran binding protein zinc finger-like"/>
    <property type="match status" value="1"/>
</dbReference>
<dbReference type="EMBL" id="CAUYUJ010017604">
    <property type="protein sequence ID" value="CAK0876193.1"/>
    <property type="molecule type" value="Genomic_DNA"/>
</dbReference>
<protein>
    <recommendedName>
        <fullName evidence="9">RanBP2-type domain-containing protein</fullName>
    </recommendedName>
</protein>
<keyword evidence="3" id="KW-0539">Nucleus</keyword>
<dbReference type="InterPro" id="IPR036443">
    <property type="entry name" value="Znf_RanBP2_sf"/>
</dbReference>
<evidence type="ECO:0000256" key="1">
    <source>
        <dbReference type="ARBA" id="ARBA00004123"/>
    </source>
</evidence>
<evidence type="ECO:0000256" key="4">
    <source>
        <dbReference type="SAM" id="Coils"/>
    </source>
</evidence>
<evidence type="ECO:0000256" key="3">
    <source>
        <dbReference type="ARBA" id="ARBA00023242"/>
    </source>
</evidence>
<keyword evidence="8" id="KW-1185">Reference proteome</keyword>
<keyword evidence="4" id="KW-0175">Coiled coil</keyword>
<feature type="region of interest" description="Disordered" evidence="5">
    <location>
        <begin position="26"/>
        <end position="49"/>
    </location>
</feature>
<feature type="chain" id="PRO_5045744861" description="RanBP2-type domain-containing protein" evidence="6">
    <location>
        <begin position="23"/>
        <end position="582"/>
    </location>
</feature>
<evidence type="ECO:0000256" key="5">
    <source>
        <dbReference type="SAM" id="MobiDB-lite"/>
    </source>
</evidence>
<comment type="caution">
    <text evidence="7">The sequence shown here is derived from an EMBL/GenBank/DDBJ whole genome shotgun (WGS) entry which is preliminary data.</text>
</comment>